<dbReference type="InterPro" id="IPR050638">
    <property type="entry name" value="AA-Vitamin_Transporters"/>
</dbReference>
<dbReference type="Proteomes" id="UP000237082">
    <property type="component" value="Unassembled WGS sequence"/>
</dbReference>
<gene>
    <name evidence="8" type="ORF">C2I19_02470</name>
</gene>
<accession>A0A2S5DKC2</accession>
<proteinExistence type="inferred from homology"/>
<protein>
    <submittedName>
        <fullName evidence="8">EamA family transporter</fullName>
    </submittedName>
</protein>
<reference evidence="9" key="1">
    <citation type="submission" date="2018-02" db="EMBL/GenBank/DDBJ databases">
        <authorList>
            <person name="O'Hara-Hanley K."/>
            <person name="Soby S."/>
        </authorList>
    </citation>
    <scope>NUCLEOTIDE SEQUENCE [LARGE SCALE GENOMIC DNA]</scope>
    <source>
        <strain evidence="9">MWU14-2602</strain>
    </source>
</reference>
<evidence type="ECO:0000256" key="4">
    <source>
        <dbReference type="ARBA" id="ARBA00022989"/>
    </source>
</evidence>
<comment type="caution">
    <text evidence="8">The sequence shown here is derived from an EMBL/GenBank/DDBJ whole genome shotgun (WGS) entry which is preliminary data.</text>
</comment>
<dbReference type="GO" id="GO:0016020">
    <property type="term" value="C:membrane"/>
    <property type="evidence" value="ECO:0007669"/>
    <property type="project" value="UniProtKB-SubCell"/>
</dbReference>
<keyword evidence="3 6" id="KW-0812">Transmembrane</keyword>
<feature type="transmembrane region" description="Helical" evidence="6">
    <location>
        <begin position="152"/>
        <end position="174"/>
    </location>
</feature>
<feature type="domain" description="EamA" evidence="7">
    <location>
        <begin position="156"/>
        <end position="286"/>
    </location>
</feature>
<keyword evidence="5 6" id="KW-0472">Membrane</keyword>
<name>A0A2S5DKC2_9NEIS</name>
<evidence type="ECO:0000256" key="1">
    <source>
        <dbReference type="ARBA" id="ARBA00004141"/>
    </source>
</evidence>
<evidence type="ECO:0000256" key="6">
    <source>
        <dbReference type="SAM" id="Phobius"/>
    </source>
</evidence>
<dbReference type="RefSeq" id="WP_103901133.1">
    <property type="nucleotide sequence ID" value="NZ_PQWB01000011.1"/>
</dbReference>
<dbReference type="Pfam" id="PF00892">
    <property type="entry name" value="EamA"/>
    <property type="match status" value="2"/>
</dbReference>
<sequence>MQNFNDVRLGQAQMLAAMALSGTLGWFVLRSGQPALNVVFFRCLIGAGSLAGFIAWKGLWRPWPFTARSLLWCMAGGAALVGNWLLLFNAYRYSSIGIATVVYQAQPFLLYGMAVLWLGEAASRRKLAALGLAFIGLLLIVGPTLWSGGAGGHWWLGAGLALGAALLYALATIITKRLPPGIPPHLIACVQVMVGVVLLWPLLQPARLSQADAAAWSCLAVLGAVHTGAMYILMYSAFRKLPTHMIGALGFVYPLVAVWVDYLAYGHALLAWQWLGMALIVLANAWMNGWLGAWRGRRAASEASPSPSPARAASRR</sequence>
<comment type="similarity">
    <text evidence="2">Belongs to the EamA transporter family.</text>
</comment>
<keyword evidence="9" id="KW-1185">Reference proteome</keyword>
<feature type="transmembrane region" description="Helical" evidence="6">
    <location>
        <begin position="246"/>
        <end position="265"/>
    </location>
</feature>
<evidence type="ECO:0000256" key="5">
    <source>
        <dbReference type="ARBA" id="ARBA00023136"/>
    </source>
</evidence>
<dbReference type="PANTHER" id="PTHR32322:SF2">
    <property type="entry name" value="EAMA DOMAIN-CONTAINING PROTEIN"/>
    <property type="match status" value="1"/>
</dbReference>
<dbReference type="EMBL" id="PQWB01000011">
    <property type="protein sequence ID" value="POZ63516.1"/>
    <property type="molecule type" value="Genomic_DNA"/>
</dbReference>
<feature type="transmembrane region" description="Helical" evidence="6">
    <location>
        <begin position="214"/>
        <end position="234"/>
    </location>
</feature>
<feature type="domain" description="EamA" evidence="7">
    <location>
        <begin position="15"/>
        <end position="141"/>
    </location>
</feature>
<evidence type="ECO:0000256" key="2">
    <source>
        <dbReference type="ARBA" id="ARBA00007362"/>
    </source>
</evidence>
<feature type="transmembrane region" description="Helical" evidence="6">
    <location>
        <begin position="127"/>
        <end position="146"/>
    </location>
</feature>
<keyword evidence="4 6" id="KW-1133">Transmembrane helix</keyword>
<evidence type="ECO:0000259" key="7">
    <source>
        <dbReference type="Pfam" id="PF00892"/>
    </source>
</evidence>
<organism evidence="8 9">
    <name type="scientific">Chromobacterium alticapitis</name>
    <dbReference type="NCBI Taxonomy" id="2073169"/>
    <lineage>
        <taxon>Bacteria</taxon>
        <taxon>Pseudomonadati</taxon>
        <taxon>Pseudomonadota</taxon>
        <taxon>Betaproteobacteria</taxon>
        <taxon>Neisseriales</taxon>
        <taxon>Chromobacteriaceae</taxon>
        <taxon>Chromobacterium</taxon>
    </lineage>
</organism>
<dbReference type="InterPro" id="IPR000620">
    <property type="entry name" value="EamA_dom"/>
</dbReference>
<dbReference type="PANTHER" id="PTHR32322">
    <property type="entry name" value="INNER MEMBRANE TRANSPORTER"/>
    <property type="match status" value="1"/>
</dbReference>
<feature type="transmembrane region" description="Helical" evidence="6">
    <location>
        <begin position="271"/>
        <end position="291"/>
    </location>
</feature>
<dbReference type="SUPFAM" id="SSF103481">
    <property type="entry name" value="Multidrug resistance efflux transporter EmrE"/>
    <property type="match status" value="2"/>
</dbReference>
<dbReference type="InterPro" id="IPR037185">
    <property type="entry name" value="EmrE-like"/>
</dbReference>
<feature type="transmembrane region" description="Helical" evidence="6">
    <location>
        <begin position="93"/>
        <end position="118"/>
    </location>
</feature>
<feature type="transmembrane region" description="Helical" evidence="6">
    <location>
        <begin position="12"/>
        <end position="29"/>
    </location>
</feature>
<comment type="subcellular location">
    <subcellularLocation>
        <location evidence="1">Membrane</location>
        <topology evidence="1">Multi-pass membrane protein</topology>
    </subcellularLocation>
</comment>
<feature type="transmembrane region" description="Helical" evidence="6">
    <location>
        <begin position="186"/>
        <end position="202"/>
    </location>
</feature>
<evidence type="ECO:0000313" key="8">
    <source>
        <dbReference type="EMBL" id="POZ63516.1"/>
    </source>
</evidence>
<feature type="transmembrane region" description="Helical" evidence="6">
    <location>
        <begin position="35"/>
        <end position="56"/>
    </location>
</feature>
<evidence type="ECO:0000313" key="9">
    <source>
        <dbReference type="Proteomes" id="UP000237082"/>
    </source>
</evidence>
<feature type="transmembrane region" description="Helical" evidence="6">
    <location>
        <begin position="68"/>
        <end position="87"/>
    </location>
</feature>
<dbReference type="OrthoDB" id="9814238at2"/>
<dbReference type="AlphaFoldDB" id="A0A2S5DKC2"/>
<evidence type="ECO:0000256" key="3">
    <source>
        <dbReference type="ARBA" id="ARBA00022692"/>
    </source>
</evidence>